<accession>A0AAD9JK13</accession>
<evidence type="ECO:0000313" key="2">
    <source>
        <dbReference type="Proteomes" id="UP001208570"/>
    </source>
</evidence>
<reference evidence="1" key="1">
    <citation type="journal article" date="2023" name="Mol. Biol. Evol.">
        <title>Third-Generation Sequencing Reveals the Adaptive Role of the Epigenome in Three Deep-Sea Polychaetes.</title>
        <authorList>
            <person name="Perez M."/>
            <person name="Aroh O."/>
            <person name="Sun Y."/>
            <person name="Lan Y."/>
            <person name="Juniper S.K."/>
            <person name="Young C.R."/>
            <person name="Angers B."/>
            <person name="Qian P.Y."/>
        </authorList>
    </citation>
    <scope>NUCLEOTIDE SEQUENCE</scope>
    <source>
        <strain evidence="1">P08H-3</strain>
    </source>
</reference>
<sequence>MSSSFWRKEAETTTTHQNTKVSDASFEECNTVPIPLHRLSLVIIRDDVYSKYLYRLREIKTDIVDDKVMIFNRWAGSEHIAHEMNRYVRAGDGLIL</sequence>
<name>A0AAD9JK13_9ANNE</name>
<organism evidence="1 2">
    <name type="scientific">Paralvinella palmiformis</name>
    <dbReference type="NCBI Taxonomy" id="53620"/>
    <lineage>
        <taxon>Eukaryota</taxon>
        <taxon>Metazoa</taxon>
        <taxon>Spiralia</taxon>
        <taxon>Lophotrochozoa</taxon>
        <taxon>Annelida</taxon>
        <taxon>Polychaeta</taxon>
        <taxon>Sedentaria</taxon>
        <taxon>Canalipalpata</taxon>
        <taxon>Terebellida</taxon>
        <taxon>Terebelliformia</taxon>
        <taxon>Alvinellidae</taxon>
        <taxon>Paralvinella</taxon>
    </lineage>
</organism>
<gene>
    <name evidence="1" type="ORF">LSH36_262g02033</name>
</gene>
<keyword evidence="2" id="KW-1185">Reference proteome</keyword>
<dbReference type="AlphaFoldDB" id="A0AAD9JK13"/>
<dbReference type="EMBL" id="JAODUP010000262">
    <property type="protein sequence ID" value="KAK2154639.1"/>
    <property type="molecule type" value="Genomic_DNA"/>
</dbReference>
<evidence type="ECO:0000313" key="1">
    <source>
        <dbReference type="EMBL" id="KAK2154639.1"/>
    </source>
</evidence>
<proteinExistence type="predicted"/>
<comment type="caution">
    <text evidence="1">The sequence shown here is derived from an EMBL/GenBank/DDBJ whole genome shotgun (WGS) entry which is preliminary data.</text>
</comment>
<dbReference type="Proteomes" id="UP001208570">
    <property type="component" value="Unassembled WGS sequence"/>
</dbReference>
<protein>
    <submittedName>
        <fullName evidence="1">Uncharacterized protein</fullName>
    </submittedName>
</protein>